<feature type="compositionally biased region" description="Basic and acidic residues" evidence="2">
    <location>
        <begin position="902"/>
        <end position="924"/>
    </location>
</feature>
<dbReference type="AlphaFoldDB" id="A0A1J1GZZ9"/>
<dbReference type="OMA" id="CEMDNIN"/>
<keyword evidence="4" id="KW-1185">Reference proteome</keyword>
<dbReference type="EMBL" id="CVMV01000143">
    <property type="protein sequence ID" value="CRG98152.1"/>
    <property type="molecule type" value="Genomic_DNA"/>
</dbReference>
<keyword evidence="1" id="KW-0175">Coiled coil</keyword>
<feature type="region of interest" description="Disordered" evidence="2">
    <location>
        <begin position="1"/>
        <end position="26"/>
    </location>
</feature>
<dbReference type="RefSeq" id="XP_028530949.1">
    <property type="nucleotide sequence ID" value="XM_028674614.1"/>
</dbReference>
<feature type="compositionally biased region" description="Basic and acidic residues" evidence="2">
    <location>
        <begin position="877"/>
        <end position="894"/>
    </location>
</feature>
<organism evidence="3 4">
    <name type="scientific">Plasmodium gallinaceum</name>
    <dbReference type="NCBI Taxonomy" id="5849"/>
    <lineage>
        <taxon>Eukaryota</taxon>
        <taxon>Sar</taxon>
        <taxon>Alveolata</taxon>
        <taxon>Apicomplexa</taxon>
        <taxon>Aconoidasida</taxon>
        <taxon>Haemosporida</taxon>
        <taxon>Plasmodiidae</taxon>
        <taxon>Plasmodium</taxon>
        <taxon>Plasmodium (Haemamoeba)</taxon>
    </lineage>
</organism>
<feature type="compositionally biased region" description="Basic and acidic residues" evidence="2">
    <location>
        <begin position="992"/>
        <end position="1007"/>
    </location>
</feature>
<evidence type="ECO:0000313" key="3">
    <source>
        <dbReference type="EMBL" id="CRG98152.1"/>
    </source>
</evidence>
<reference evidence="3" key="1">
    <citation type="submission" date="2015-04" db="EMBL/GenBank/DDBJ databases">
        <authorList>
            <consortium name="Pathogen Informatics"/>
        </authorList>
    </citation>
    <scope>NUCLEOTIDE SEQUENCE [LARGE SCALE GENOMIC DNA]</scope>
    <source>
        <strain evidence="3">8A</strain>
    </source>
</reference>
<dbReference type="GeneID" id="39729112"/>
<evidence type="ECO:0000256" key="1">
    <source>
        <dbReference type="SAM" id="Coils"/>
    </source>
</evidence>
<feature type="region of interest" description="Disordered" evidence="2">
    <location>
        <begin position="876"/>
        <end position="926"/>
    </location>
</feature>
<dbReference type="Gene3D" id="2.160.10.20">
    <property type="entry name" value="Insect antifreeze protein"/>
    <property type="match status" value="1"/>
</dbReference>
<dbReference type="OrthoDB" id="372864at2759"/>
<evidence type="ECO:0000313" key="4">
    <source>
        <dbReference type="Proteomes" id="UP000220797"/>
    </source>
</evidence>
<feature type="compositionally biased region" description="Acidic residues" evidence="2">
    <location>
        <begin position="1008"/>
        <end position="1023"/>
    </location>
</feature>
<dbReference type="VEuPathDB" id="PlasmoDB:PGAL8A_00058700"/>
<gene>
    <name evidence="3" type="ORF">PGAL8A_00058700</name>
</gene>
<feature type="region of interest" description="Disordered" evidence="2">
    <location>
        <begin position="992"/>
        <end position="1094"/>
    </location>
</feature>
<accession>A0A1J1GZZ9</accession>
<sequence length="1260" mass="151921">MSLFEGMSIKSSDQKGKGRNSTPNKVNEIKEIKLQKNNELLYGNNLRIKKVCTNIFEEKSEDILNYRENEKRHEKYNNLYELKKNNSIYDFETLSDCSIYENINNKIDETDIYKNVNGNEKKINNNEMTQRYDNLNEIKSNNFNYIKNNDNNYNYLEKKYCENMNNNVGKQDENNYLIDIQNNYSLVVKKDTKDEYFFLKETNIQNKEQLYNYKDQLNYFLNIVLNIFNDMKNVNFNFLKNIFQKLYEDNVNENILIILYFYIYHSYICKQIYNLKAEYNYDKLIYKLLLNIHNIRKKRKRDKEKEKILIINEKLDVADIIQNKILNYNTMLMKIEDYIIHLFKKKKNIYNNSLLLKIYVCNMFKIIIRNIYLKKKKENKNQKEYIEKKRKELHDEELKILEKEKKINDEEQNIIKKKEKIEEENENVNKCINDVSLKYDEQLNTLKDKICTIDDDIKELEKKIELKKIEKMEALKKRDNLENDKNKELNILLLRKSEINANFNFLNNSICNINEKKKQVDEGKEKMKNMSHHLKTIYENFYKKKVFTNVLIIKLQKIIQILYENNYIEDDKNSFINIFTNENTNPQLNEVNIKDFEEENNINYENEIKKKIEMENLNDIISDINNVSEKNFLYSSSKEESENIKNDNIMKNNKIEKKNNINEFTIRKYMSTYNLSISNSLKQIFFLKKKRLKLEKNINFIKEKKKKLMIDINQHNCEIDNINIRKENLKNKKKILLKSKMLNEIKNTINELNELLETESVFFNQLENFKVDMNNMDKKYIILKEQKEKIKEKLFILEKKLLKSEITNAKFYLSKINKINSQKLNDKDLTNECNEYKKNGGKNENIEKEKIESEQIKKKDEQKMIEQKMIEQNIMEEEQKEKKKEENIENKKEENIEEKEENIEKKKDITGESEKEKEEIKDQEDFVFSEDSEENILKINFSKIIDELKDISSLKEYDESYNDNKIKNDVSESSFHCNFEDSYKKKKTFIKLDKNESNENEKNRNENNEIENSEIENNEIENNEVEKSEIENSEVENSEVENSEIEKSEIENSEVENSEVENSEIEMSEIEKSEIEKSEIENSEIENSEIENSEIENNKIENNEIISSEVENKKIEKNESEISILIKESRKNKLKENSHKIFNINENKDIIQNEEFNIKNNELHGNNYYKELFNTLKRLNKEENETFENILYKYKTFYVLNEDIDYNILEKEIQNFYSNMVEEERILKMKRLTILNKKKNALKKYYYYASDNSEDDELNV</sequence>
<comment type="caution">
    <text evidence="3">The sequence shown here is derived from an EMBL/GenBank/DDBJ whole genome shotgun (WGS) entry which is preliminary data.</text>
</comment>
<feature type="coiled-coil region" evidence="1">
    <location>
        <begin position="691"/>
        <end position="793"/>
    </location>
</feature>
<evidence type="ECO:0000256" key="2">
    <source>
        <dbReference type="SAM" id="MobiDB-lite"/>
    </source>
</evidence>
<feature type="compositionally biased region" description="Acidic residues" evidence="2">
    <location>
        <begin position="1051"/>
        <end position="1068"/>
    </location>
</feature>
<dbReference type="Proteomes" id="UP000220797">
    <property type="component" value="Unassembled WGS sequence"/>
</dbReference>
<name>A0A1J1GZZ9_PLAGA</name>
<feature type="compositionally biased region" description="Basic and acidic residues" evidence="2">
    <location>
        <begin position="1069"/>
        <end position="1080"/>
    </location>
</feature>
<proteinExistence type="predicted"/>
<feature type="compositionally biased region" description="Acidic residues" evidence="2">
    <location>
        <begin position="1081"/>
        <end position="1094"/>
    </location>
</feature>
<feature type="compositionally biased region" description="Acidic residues" evidence="2">
    <location>
        <begin position="1031"/>
        <end position="1043"/>
    </location>
</feature>
<feature type="coiled-coil region" evidence="1">
    <location>
        <begin position="376"/>
        <end position="484"/>
    </location>
</feature>
<protein>
    <submittedName>
        <fullName evidence="3">Uncharacterized protein</fullName>
    </submittedName>
</protein>